<evidence type="ECO:0000313" key="1">
    <source>
        <dbReference type="EMBL" id="MDN4161242.1"/>
    </source>
</evidence>
<evidence type="ECO:0008006" key="3">
    <source>
        <dbReference type="Google" id="ProtNLM"/>
    </source>
</evidence>
<proteinExistence type="predicted"/>
<keyword evidence="2" id="KW-1185">Reference proteome</keyword>
<accession>A0ABT8ESW3</accession>
<evidence type="ECO:0000313" key="2">
    <source>
        <dbReference type="Proteomes" id="UP001168537"/>
    </source>
</evidence>
<protein>
    <recommendedName>
        <fullName evidence="3">DUF3558 domain-containing protein</fullName>
    </recommendedName>
</protein>
<dbReference type="RefSeq" id="WP_300960136.1">
    <property type="nucleotide sequence ID" value="NZ_JAUHJR010000002.1"/>
</dbReference>
<dbReference type="EMBL" id="JAUHJR010000002">
    <property type="protein sequence ID" value="MDN4161242.1"/>
    <property type="molecule type" value="Genomic_DNA"/>
</dbReference>
<reference evidence="1" key="1">
    <citation type="submission" date="2023-06" db="EMBL/GenBank/DDBJ databases">
        <title>Draft genome sequence of Nocardioides sp. SOB72.</title>
        <authorList>
            <person name="Zhang G."/>
        </authorList>
    </citation>
    <scope>NUCLEOTIDE SEQUENCE</scope>
    <source>
        <strain evidence="1">SOB72</strain>
    </source>
</reference>
<dbReference type="Proteomes" id="UP001168537">
    <property type="component" value="Unassembled WGS sequence"/>
</dbReference>
<organism evidence="1 2">
    <name type="scientific">Nocardioides abyssi</name>
    <dbReference type="NCBI Taxonomy" id="3058370"/>
    <lineage>
        <taxon>Bacteria</taxon>
        <taxon>Bacillati</taxon>
        <taxon>Actinomycetota</taxon>
        <taxon>Actinomycetes</taxon>
        <taxon>Propionibacteriales</taxon>
        <taxon>Nocardioidaceae</taxon>
        <taxon>Nocardioides</taxon>
    </lineage>
</organism>
<comment type="caution">
    <text evidence="1">The sequence shown here is derived from an EMBL/GenBank/DDBJ whole genome shotgun (WGS) entry which is preliminary data.</text>
</comment>
<sequence length="196" mass="20692">MGRTTLVVAPLLVLLVVAGATGARLLLAEPERADASGAVTCWDGSSASRVADCSRPRGLAGLAWVFPSADLDDPACRGGERRGGARWRCTLTVGGTPVEVVYAGARDARSTLRRVERTYAGGDRAAARAADGTVNRWVWRLAEPDATGSWVVTSVYRQHPWSVTVAAGTRRARDLALRTLVEQRDAAEVRGAPAAG</sequence>
<gene>
    <name evidence="1" type="ORF">QWY29_07730</name>
</gene>
<name>A0ABT8ESW3_9ACTN</name>